<organism evidence="6 7">
    <name type="scientific">candidate division KD3-62 bacterium DG_56</name>
    <dbReference type="NCBI Taxonomy" id="1704032"/>
    <lineage>
        <taxon>Bacteria</taxon>
        <taxon>candidate division KD3-62</taxon>
    </lineage>
</organism>
<reference evidence="6 7" key="1">
    <citation type="journal article" date="2015" name="Microbiome">
        <title>Genomic resolution of linkages in carbon, nitrogen, and sulfur cycling among widespread estuary sediment bacteria.</title>
        <authorList>
            <person name="Baker B.J."/>
            <person name="Lazar C.S."/>
            <person name="Teske A.P."/>
            <person name="Dick G.J."/>
        </authorList>
    </citation>
    <scope>NUCLEOTIDE SEQUENCE [LARGE SCALE GENOMIC DNA]</scope>
    <source>
        <strain evidence="6">DG_56</strain>
    </source>
</reference>
<evidence type="ECO:0000256" key="1">
    <source>
        <dbReference type="ARBA" id="ARBA00001964"/>
    </source>
</evidence>
<evidence type="ECO:0000256" key="4">
    <source>
        <dbReference type="SAM" id="MobiDB-lite"/>
    </source>
</evidence>
<dbReference type="SUPFAM" id="SSF52922">
    <property type="entry name" value="TK C-terminal domain-like"/>
    <property type="match status" value="1"/>
</dbReference>
<dbReference type="FunFam" id="3.40.50.920:FF:000001">
    <property type="entry name" value="Pyruvate dehydrogenase E1 beta subunit"/>
    <property type="match status" value="1"/>
</dbReference>
<dbReference type="Pfam" id="PF00676">
    <property type="entry name" value="E1_dh"/>
    <property type="match status" value="1"/>
</dbReference>
<keyword evidence="3" id="KW-0786">Thiamine pyrophosphate</keyword>
<feature type="region of interest" description="Disordered" evidence="4">
    <location>
        <begin position="331"/>
        <end position="354"/>
    </location>
</feature>
<dbReference type="InterPro" id="IPR033248">
    <property type="entry name" value="Transketolase_C"/>
</dbReference>
<dbReference type="CDD" id="cd07036">
    <property type="entry name" value="TPP_PYR_E1-PDHc-beta_like"/>
    <property type="match status" value="1"/>
</dbReference>
<dbReference type="InterPro" id="IPR029061">
    <property type="entry name" value="THDP-binding"/>
</dbReference>
<dbReference type="PANTHER" id="PTHR43257">
    <property type="entry name" value="PYRUVATE DEHYDROGENASE E1 COMPONENT BETA SUBUNIT"/>
    <property type="match status" value="1"/>
</dbReference>
<dbReference type="NCBIfam" id="NF006667">
    <property type="entry name" value="PRK09212.1"/>
    <property type="match status" value="1"/>
</dbReference>
<comment type="caution">
    <text evidence="6">The sequence shown here is derived from an EMBL/GenBank/DDBJ whole genome shotgun (WGS) entry which is preliminary data.</text>
</comment>
<dbReference type="FunFam" id="3.40.50.970:FF:000001">
    <property type="entry name" value="Pyruvate dehydrogenase E1 beta subunit"/>
    <property type="match status" value="1"/>
</dbReference>
<dbReference type="Pfam" id="PF02779">
    <property type="entry name" value="Transket_pyr"/>
    <property type="match status" value="1"/>
</dbReference>
<dbReference type="EMBL" id="LIZY01000034">
    <property type="protein sequence ID" value="KPJ64260.1"/>
    <property type="molecule type" value="Genomic_DNA"/>
</dbReference>
<dbReference type="CDD" id="cd02000">
    <property type="entry name" value="TPP_E1_PDC_ADC_BCADC"/>
    <property type="match status" value="1"/>
</dbReference>
<sequence length="683" mass="72745">MKFDAAELIEHYRRMLLIRAFEERVDALFAAGELKGTSHLSVGQEAAAVGAVAALRPDDPVTSNHRGHGHFIAKGGDPKRIMAELFGKEPGYSQGWGGTQHMACFEIGFMGSNGITGGGVAIATGAALAARLRRTGQVVLAFFGDGAMNQGAVHEALNMGAIWSLPIVYLCENNLYAMSTPIRQTCRLDDLADRAAAYGMPGVVVDGNDYFAVREATRAAAERARAGEGPTLIEAKTYRFLGHSRGDLRVYRSKEEEESWRTRDPLPRMRDRLIADGVLTEGHDARLREEVAALVEESVEAARRAPVLPASAITERAARIRSTAPSVILNAAQRSEESPIGGDPSPLAQDDSKADSTASRAIYLSEAVREALTEEMERDASVILVGEDIGVYGGAFGVTRSMLDRFGADRVIQTPISENGFVGVATGAALNGLRPVVEIMFMDFIALAIDQICNHAAKFRAVYGEQAKVPLVIRAAAGGGRAYGPTHSQSLEAWFAHTPGLKVVYPGTAADAKGLLKSAIRDDGPVVFIEPKALYNQRMPVPKGEYTIPLGAANVLQPGDDVTIITYGRMLPAAAAAGARLAQEGIAAELVDLRTLVPMDAETVAASVQKTGRALVVHEAHRTGGFGAEIVCQVLEHAFHYLDAPVRRLAAPDVPIPFSPSLEAVAFPTAETIAAAARELVGK</sequence>
<dbReference type="GO" id="GO:0016624">
    <property type="term" value="F:oxidoreductase activity, acting on the aldehyde or oxo group of donors, disulfide as acceptor"/>
    <property type="evidence" value="ECO:0007669"/>
    <property type="project" value="InterPro"/>
</dbReference>
<dbReference type="PANTHER" id="PTHR43257:SF2">
    <property type="entry name" value="PYRUVATE DEHYDROGENASE E1 COMPONENT SUBUNIT BETA"/>
    <property type="match status" value="1"/>
</dbReference>
<dbReference type="Gene3D" id="3.40.50.970">
    <property type="match status" value="2"/>
</dbReference>
<evidence type="ECO:0000256" key="3">
    <source>
        <dbReference type="ARBA" id="ARBA00023052"/>
    </source>
</evidence>
<protein>
    <recommendedName>
        <fullName evidence="5">Transketolase-like pyrimidine-binding domain-containing protein</fullName>
    </recommendedName>
</protein>
<evidence type="ECO:0000256" key="2">
    <source>
        <dbReference type="ARBA" id="ARBA00023002"/>
    </source>
</evidence>
<dbReference type="AlphaFoldDB" id="A0A0S7XPH5"/>
<feature type="domain" description="Transketolase-like pyrimidine-binding" evidence="5">
    <location>
        <begin position="362"/>
        <end position="537"/>
    </location>
</feature>
<evidence type="ECO:0000313" key="6">
    <source>
        <dbReference type="EMBL" id="KPJ64260.1"/>
    </source>
</evidence>
<accession>A0A0S7XPH5</accession>
<dbReference type="InterPro" id="IPR009014">
    <property type="entry name" value="Transketo_C/PFOR_II"/>
</dbReference>
<dbReference type="SMART" id="SM00861">
    <property type="entry name" value="Transket_pyr"/>
    <property type="match status" value="1"/>
</dbReference>
<dbReference type="Pfam" id="PF02780">
    <property type="entry name" value="Transketolase_C"/>
    <property type="match status" value="1"/>
</dbReference>
<dbReference type="Gene3D" id="3.40.50.920">
    <property type="match status" value="1"/>
</dbReference>
<dbReference type="InterPro" id="IPR005475">
    <property type="entry name" value="Transketolase-like_Pyr-bd"/>
</dbReference>
<dbReference type="PATRIC" id="fig|1704032.3.peg.192"/>
<dbReference type="SUPFAM" id="SSF52518">
    <property type="entry name" value="Thiamin diphosphate-binding fold (THDP-binding)"/>
    <property type="match status" value="2"/>
</dbReference>
<name>A0A0S7XPH5_9BACT</name>
<proteinExistence type="predicted"/>
<dbReference type="InterPro" id="IPR001017">
    <property type="entry name" value="DH_E1"/>
</dbReference>
<evidence type="ECO:0000259" key="5">
    <source>
        <dbReference type="SMART" id="SM00861"/>
    </source>
</evidence>
<comment type="cofactor">
    <cofactor evidence="1">
        <name>thiamine diphosphate</name>
        <dbReference type="ChEBI" id="CHEBI:58937"/>
    </cofactor>
</comment>
<dbReference type="Proteomes" id="UP000052020">
    <property type="component" value="Unassembled WGS sequence"/>
</dbReference>
<gene>
    <name evidence="6" type="ORF">AMK68_02010</name>
</gene>
<keyword evidence="2" id="KW-0560">Oxidoreductase</keyword>
<evidence type="ECO:0000313" key="7">
    <source>
        <dbReference type="Proteomes" id="UP000052020"/>
    </source>
</evidence>